<keyword evidence="6" id="KW-0560">Oxidoreductase</keyword>
<evidence type="ECO:0000259" key="8">
    <source>
        <dbReference type="Pfam" id="PF01180"/>
    </source>
</evidence>
<gene>
    <name evidence="9" type="ORF">OG515_35700</name>
</gene>
<dbReference type="EMBL" id="CP109019">
    <property type="protein sequence ID" value="WUT87184.1"/>
    <property type="molecule type" value="Genomic_DNA"/>
</dbReference>
<keyword evidence="3" id="KW-0285">Flavoprotein</keyword>
<dbReference type="Pfam" id="PF01180">
    <property type="entry name" value="DHO_dh"/>
    <property type="match status" value="1"/>
</dbReference>
<feature type="domain" description="Dihydroorotate dehydrogenase catalytic" evidence="8">
    <location>
        <begin position="28"/>
        <end position="300"/>
    </location>
</feature>
<evidence type="ECO:0000256" key="2">
    <source>
        <dbReference type="ARBA" id="ARBA00004725"/>
    </source>
</evidence>
<dbReference type="InterPro" id="IPR050074">
    <property type="entry name" value="DHO_dehydrogenase"/>
</dbReference>
<dbReference type="InterPro" id="IPR001295">
    <property type="entry name" value="Dihydroorotate_DH_CS"/>
</dbReference>
<dbReference type="PANTHER" id="PTHR48109:SF1">
    <property type="entry name" value="DIHYDROOROTATE DEHYDROGENASE (FUMARATE)"/>
    <property type="match status" value="1"/>
</dbReference>
<evidence type="ECO:0000256" key="6">
    <source>
        <dbReference type="ARBA" id="ARBA00023002"/>
    </source>
</evidence>
<organism evidence="9 10">
    <name type="scientific">Streptomyces melanogenes</name>
    <dbReference type="NCBI Taxonomy" id="67326"/>
    <lineage>
        <taxon>Bacteria</taxon>
        <taxon>Bacillati</taxon>
        <taxon>Actinomycetota</taxon>
        <taxon>Actinomycetes</taxon>
        <taxon>Kitasatosporales</taxon>
        <taxon>Streptomycetaceae</taxon>
        <taxon>Streptomyces</taxon>
    </lineage>
</organism>
<evidence type="ECO:0000256" key="1">
    <source>
        <dbReference type="ARBA" id="ARBA00001917"/>
    </source>
</evidence>
<dbReference type="Gene3D" id="3.20.20.70">
    <property type="entry name" value="Aldolase class I"/>
    <property type="match status" value="1"/>
</dbReference>
<comment type="cofactor">
    <cofactor evidence="1">
        <name>FMN</name>
        <dbReference type="ChEBI" id="CHEBI:58210"/>
    </cofactor>
</comment>
<dbReference type="InterPro" id="IPR005720">
    <property type="entry name" value="Dihydroorotate_DH_cat"/>
</dbReference>
<proteinExistence type="predicted"/>
<comment type="pathway">
    <text evidence="2">Pyrimidine metabolism; UMP biosynthesis via de novo pathway.</text>
</comment>
<dbReference type="SUPFAM" id="SSF51395">
    <property type="entry name" value="FMN-linked oxidoreductases"/>
    <property type="match status" value="1"/>
</dbReference>
<evidence type="ECO:0000256" key="3">
    <source>
        <dbReference type="ARBA" id="ARBA00022630"/>
    </source>
</evidence>
<dbReference type="PROSITE" id="PS00912">
    <property type="entry name" value="DHODEHASE_2"/>
    <property type="match status" value="1"/>
</dbReference>
<keyword evidence="4" id="KW-0288">FMN</keyword>
<evidence type="ECO:0000256" key="4">
    <source>
        <dbReference type="ARBA" id="ARBA00022643"/>
    </source>
</evidence>
<dbReference type="InterPro" id="IPR013785">
    <property type="entry name" value="Aldolase_TIM"/>
</dbReference>
<accession>A0ABZ1XUJ5</accession>
<dbReference type="Proteomes" id="UP001432060">
    <property type="component" value="Chromosome"/>
</dbReference>
<reference evidence="9" key="1">
    <citation type="submission" date="2022-10" db="EMBL/GenBank/DDBJ databases">
        <title>The complete genomes of actinobacterial strains from the NBC collection.</title>
        <authorList>
            <person name="Joergensen T.S."/>
            <person name="Alvarez Arevalo M."/>
            <person name="Sterndorff E.B."/>
            <person name="Faurdal D."/>
            <person name="Vuksanovic O."/>
            <person name="Mourched A.-S."/>
            <person name="Charusanti P."/>
            <person name="Shaw S."/>
            <person name="Blin K."/>
            <person name="Weber T."/>
        </authorList>
    </citation>
    <scope>NUCLEOTIDE SEQUENCE</scope>
    <source>
        <strain evidence="9">NBC_00668</strain>
    </source>
</reference>
<dbReference type="InterPro" id="IPR012135">
    <property type="entry name" value="Dihydroorotate_DH_1_2"/>
</dbReference>
<evidence type="ECO:0000256" key="7">
    <source>
        <dbReference type="SAM" id="MobiDB-lite"/>
    </source>
</evidence>
<name>A0ABZ1XUJ5_9ACTN</name>
<keyword evidence="5" id="KW-0665">Pyrimidine biosynthesis</keyword>
<feature type="region of interest" description="Disordered" evidence="7">
    <location>
        <begin position="1"/>
        <end position="21"/>
    </location>
</feature>
<evidence type="ECO:0000313" key="10">
    <source>
        <dbReference type="Proteomes" id="UP001432060"/>
    </source>
</evidence>
<keyword evidence="10" id="KW-1185">Reference proteome</keyword>
<evidence type="ECO:0000256" key="5">
    <source>
        <dbReference type="ARBA" id="ARBA00022975"/>
    </source>
</evidence>
<dbReference type="RefSeq" id="WP_329404192.1">
    <property type="nucleotide sequence ID" value="NZ_CP109019.1"/>
</dbReference>
<dbReference type="PIRSF" id="PIRSF000164">
    <property type="entry name" value="DHO_oxidase"/>
    <property type="match status" value="1"/>
</dbReference>
<evidence type="ECO:0000313" key="9">
    <source>
        <dbReference type="EMBL" id="WUT87184.1"/>
    </source>
</evidence>
<dbReference type="PANTHER" id="PTHR48109">
    <property type="entry name" value="DIHYDROOROTATE DEHYDROGENASE (QUINONE), MITOCHONDRIAL-RELATED"/>
    <property type="match status" value="1"/>
</dbReference>
<protein>
    <submittedName>
        <fullName evidence="9">Dihydroorotate dehydrogenase</fullName>
    </submittedName>
</protein>
<sequence>MTAIKDAGNTPEGAEAVHARPDAGSAPVEVLGLRLRSPVVVGSGLLTDQERNIRRLIEGGAGAVVTKTIHPDPGPSGNERLLRLPTGMLNNTTYSRRSVDDWCAMLRRFADDGLPVITSVHADSPAELADLAERVTAAGTGALELGISCLNEDGGGLEDTPERVAAYTEAVRRRTPVPFSVKLAIGERVRERIDAATASGADAITLSDTIAGLAVDADTGEVRLGGAFGYSGPGIKPLVLAEIFGLRRDGLTVPVMASGGVKDATDVAEYLSVGAEAVQVYTALHRNMHATLRNIRQGFDDWLATRGGTVADLVGQSVKRA</sequence>